<gene>
    <name evidence="1" type="ORF">DENIS_1957</name>
    <name evidence="2" type="ORF">DENIS_3777</name>
</gene>
<keyword evidence="3" id="KW-1185">Reference proteome</keyword>
<name>A0A401FVJ1_9BACT</name>
<reference evidence="1" key="2">
    <citation type="journal article" date="2019" name="Front. Microbiol.">
        <title>Genomic Characteristics of Desulfonema ishimotonii Tokyo 01T Implying Horizontal Gene Transfer Among Phylogenetically Dispersed Filamentous Gliding Bacteria.</title>
        <authorList>
            <person name="Watanabe M."/>
            <person name="Kojima H."/>
            <person name="Umezawa K."/>
            <person name="Fukui M."/>
        </authorList>
    </citation>
    <scope>NUCLEOTIDE SEQUENCE</scope>
    <source>
        <strain evidence="1">Tokyo 01</strain>
    </source>
</reference>
<comment type="caution">
    <text evidence="1">The sequence shown here is derived from an EMBL/GenBank/DDBJ whole genome shotgun (WGS) entry which is preliminary data.</text>
</comment>
<evidence type="ECO:0000313" key="2">
    <source>
        <dbReference type="EMBL" id="GBC62800.1"/>
    </source>
</evidence>
<evidence type="ECO:0000313" key="3">
    <source>
        <dbReference type="Proteomes" id="UP000288096"/>
    </source>
</evidence>
<proteinExistence type="predicted"/>
<protein>
    <submittedName>
        <fullName evidence="1">VWA domain-containing protein</fullName>
    </submittedName>
</protein>
<dbReference type="Gene3D" id="3.40.50.410">
    <property type="entry name" value="von Willebrand factor, type A domain"/>
    <property type="match status" value="1"/>
</dbReference>
<sequence>MPKDDNMQVTQIPGPGTFQFSAVRPENLGATEYTLVTIVVDETSSVISFADDLLKTVKSILEACQKNPRAENLMVRLMSFNDKQTEIHGFKPLSAIRISDYLPFRPSGMTALYDATYGAVGATLTYAKLLTDQDFEVNGAIYVITDGMDNMSGVTPAMIADKVADAKNDDAIESMITVLVGLREPGTGNNGVGQYLQQFQQDAKLTRYVDVGDATSGQLARLAQFVSHSISSQSQALGTGVMSQPLTF</sequence>
<reference evidence="3" key="1">
    <citation type="submission" date="2017-11" db="EMBL/GenBank/DDBJ databases">
        <authorList>
            <person name="Watanabe M."/>
            <person name="Kojima H."/>
        </authorList>
    </citation>
    <scope>NUCLEOTIDE SEQUENCE [LARGE SCALE GENOMIC DNA]</scope>
    <source>
        <strain evidence="3">Tokyo 01</strain>
    </source>
</reference>
<dbReference type="InterPro" id="IPR036465">
    <property type="entry name" value="vWFA_dom_sf"/>
</dbReference>
<dbReference type="EMBL" id="BEXT01000001">
    <property type="protein sequence ID" value="GBC62800.1"/>
    <property type="molecule type" value="Genomic_DNA"/>
</dbReference>
<dbReference type="SUPFAM" id="SSF53300">
    <property type="entry name" value="vWA-like"/>
    <property type="match status" value="1"/>
</dbReference>
<reference evidence="3" key="3">
    <citation type="submission" date="2019-01" db="EMBL/GenBank/DDBJ databases">
        <title>Genome sequence of Desulfonema ishimotonii strain Tokyo 01.</title>
        <authorList>
            <person name="Fukui M."/>
        </authorList>
    </citation>
    <scope>NUCLEOTIDE SEQUENCE [LARGE SCALE GENOMIC DNA]</scope>
    <source>
        <strain evidence="3">Tokyo 01</strain>
    </source>
</reference>
<dbReference type="AlphaFoldDB" id="A0A401FVJ1"/>
<evidence type="ECO:0000313" key="1">
    <source>
        <dbReference type="EMBL" id="GBC60997.1"/>
    </source>
</evidence>
<dbReference type="EMBL" id="BEXT01000001">
    <property type="protein sequence ID" value="GBC60997.1"/>
    <property type="molecule type" value="Genomic_DNA"/>
</dbReference>
<dbReference type="Proteomes" id="UP000288096">
    <property type="component" value="Unassembled WGS sequence"/>
</dbReference>
<accession>A0A401FVJ1</accession>
<organism evidence="1 3">
    <name type="scientific">Desulfonema ishimotonii</name>
    <dbReference type="NCBI Taxonomy" id="45657"/>
    <lineage>
        <taxon>Bacteria</taxon>
        <taxon>Pseudomonadati</taxon>
        <taxon>Thermodesulfobacteriota</taxon>
        <taxon>Desulfobacteria</taxon>
        <taxon>Desulfobacterales</taxon>
        <taxon>Desulfococcaceae</taxon>
        <taxon>Desulfonema</taxon>
    </lineage>
</organism>